<evidence type="ECO:0000256" key="3">
    <source>
        <dbReference type="ARBA" id="ARBA00022723"/>
    </source>
</evidence>
<dbReference type="GO" id="GO:0006796">
    <property type="term" value="P:phosphate-containing compound metabolic process"/>
    <property type="evidence" value="ECO:0007669"/>
    <property type="project" value="InterPro"/>
</dbReference>
<evidence type="ECO:0000313" key="8">
    <source>
        <dbReference type="EMBL" id="MBK1695844.1"/>
    </source>
</evidence>
<feature type="binding site" evidence="7">
    <location>
        <position position="30"/>
    </location>
    <ligand>
        <name>substrate</name>
    </ligand>
</feature>
<accession>A0A934QFG8</accession>
<keyword evidence="3 7" id="KW-0479">Metal-binding</keyword>
<keyword evidence="4 7" id="KW-0378">Hydrolase</keyword>
<feature type="binding site" evidence="7">
    <location>
        <position position="66"/>
    </location>
    <ligand>
        <name>Mg(2+)</name>
        <dbReference type="ChEBI" id="CHEBI:18420"/>
        <label>1</label>
    </ligand>
</feature>
<evidence type="ECO:0000256" key="4">
    <source>
        <dbReference type="ARBA" id="ARBA00022801"/>
    </source>
</evidence>
<protein>
    <recommendedName>
        <fullName evidence="7">Inorganic pyrophosphatase</fullName>
        <ecNumber evidence="7">3.6.1.1</ecNumber>
    </recommendedName>
    <alternativeName>
        <fullName evidence="7">Pyrophosphate phospho-hydrolase</fullName>
        <shortName evidence="7">PPase</shortName>
    </alternativeName>
</protein>
<dbReference type="EC" id="3.6.1.1" evidence="7"/>
<evidence type="ECO:0000256" key="5">
    <source>
        <dbReference type="ARBA" id="ARBA00022842"/>
    </source>
</evidence>
<comment type="cofactor">
    <cofactor evidence="1 7">
        <name>Mg(2+)</name>
        <dbReference type="ChEBI" id="CHEBI:18420"/>
    </cofactor>
</comment>
<feature type="binding site" evidence="7">
    <location>
        <position position="71"/>
    </location>
    <ligand>
        <name>Mg(2+)</name>
        <dbReference type="ChEBI" id="CHEBI:18420"/>
        <label>2</label>
    </ligand>
</feature>
<evidence type="ECO:0000313" key="9">
    <source>
        <dbReference type="Proteomes" id="UP000778970"/>
    </source>
</evidence>
<dbReference type="PROSITE" id="PS00387">
    <property type="entry name" value="PPASE"/>
    <property type="match status" value="1"/>
</dbReference>
<feature type="binding site" evidence="7">
    <location>
        <position position="56"/>
    </location>
    <ligand>
        <name>substrate</name>
    </ligand>
</feature>
<dbReference type="SUPFAM" id="SSF50324">
    <property type="entry name" value="Inorganic pyrophosphatase"/>
    <property type="match status" value="1"/>
</dbReference>
<feature type="binding site" evidence="7">
    <location>
        <position position="142"/>
    </location>
    <ligand>
        <name>substrate</name>
    </ligand>
</feature>
<comment type="catalytic activity">
    <reaction evidence="6 7">
        <text>diphosphate + H2O = 2 phosphate + H(+)</text>
        <dbReference type="Rhea" id="RHEA:24576"/>
        <dbReference type="ChEBI" id="CHEBI:15377"/>
        <dbReference type="ChEBI" id="CHEBI:15378"/>
        <dbReference type="ChEBI" id="CHEBI:33019"/>
        <dbReference type="ChEBI" id="CHEBI:43474"/>
        <dbReference type="EC" id="3.6.1.1"/>
    </reaction>
</comment>
<dbReference type="HAMAP" id="MF_00209">
    <property type="entry name" value="Inorganic_PPase"/>
    <property type="match status" value="1"/>
</dbReference>
<feature type="binding site" evidence="7">
    <location>
        <position position="44"/>
    </location>
    <ligand>
        <name>substrate</name>
    </ligand>
</feature>
<dbReference type="NCBIfam" id="NF002317">
    <property type="entry name" value="PRK01250.1"/>
    <property type="match status" value="1"/>
</dbReference>
<comment type="function">
    <text evidence="7">Catalyzes the hydrolysis of inorganic pyrophosphate (PPi) forming two phosphate ions.</text>
</comment>
<dbReference type="Gene3D" id="3.90.80.10">
    <property type="entry name" value="Inorganic pyrophosphatase"/>
    <property type="match status" value="1"/>
</dbReference>
<dbReference type="InterPro" id="IPR008162">
    <property type="entry name" value="Pyrophosphatase"/>
</dbReference>
<reference evidence="8" key="1">
    <citation type="submission" date="2017-08" db="EMBL/GenBank/DDBJ databases">
        <authorList>
            <person name="Imhoff J.F."/>
            <person name="Rahn T."/>
            <person name="Kuenzel S."/>
            <person name="Neulinger S.C."/>
        </authorList>
    </citation>
    <scope>NUCLEOTIDE SEQUENCE</scope>
    <source>
        <strain evidence="8">DSM 9154</strain>
    </source>
</reference>
<proteinExistence type="inferred from homology"/>
<dbReference type="EMBL" id="NRRE01000007">
    <property type="protein sequence ID" value="MBK1695844.1"/>
    <property type="molecule type" value="Genomic_DNA"/>
</dbReference>
<comment type="subunit">
    <text evidence="7">Homohexamer.</text>
</comment>
<dbReference type="CDD" id="cd00412">
    <property type="entry name" value="pyrophosphatase"/>
    <property type="match status" value="1"/>
</dbReference>
<gene>
    <name evidence="7" type="primary">ppa</name>
    <name evidence="8" type="ORF">CKO21_01110</name>
</gene>
<name>A0A934QFG8_9PROT</name>
<dbReference type="GO" id="GO:0005737">
    <property type="term" value="C:cytoplasm"/>
    <property type="evidence" value="ECO:0007669"/>
    <property type="project" value="UniProtKB-SubCell"/>
</dbReference>
<keyword evidence="9" id="KW-1185">Reference proteome</keyword>
<dbReference type="GO" id="GO:0004427">
    <property type="term" value="F:inorganic diphosphate phosphatase activity"/>
    <property type="evidence" value="ECO:0007669"/>
    <property type="project" value="UniProtKB-UniRule"/>
</dbReference>
<evidence type="ECO:0000256" key="6">
    <source>
        <dbReference type="ARBA" id="ARBA00047820"/>
    </source>
</evidence>
<keyword evidence="2 7" id="KW-0963">Cytoplasm</keyword>
<comment type="subcellular location">
    <subcellularLocation>
        <location evidence="7">Cytoplasm</location>
    </subcellularLocation>
</comment>
<evidence type="ECO:0000256" key="1">
    <source>
        <dbReference type="ARBA" id="ARBA00001946"/>
    </source>
</evidence>
<dbReference type="AlphaFoldDB" id="A0A934QFG8"/>
<reference evidence="8" key="2">
    <citation type="journal article" date="2020" name="Microorganisms">
        <title>Osmotic Adaptation and Compatible Solute Biosynthesis of Phototrophic Bacteria as Revealed from Genome Analyses.</title>
        <authorList>
            <person name="Imhoff J.F."/>
            <person name="Rahn T."/>
            <person name="Kunzel S."/>
            <person name="Keller A."/>
            <person name="Neulinger S.C."/>
        </authorList>
    </citation>
    <scope>NUCLEOTIDE SEQUENCE</scope>
    <source>
        <strain evidence="8">DSM 9154</strain>
    </source>
</reference>
<dbReference type="Proteomes" id="UP000778970">
    <property type="component" value="Unassembled WGS sequence"/>
</dbReference>
<dbReference type="Pfam" id="PF00719">
    <property type="entry name" value="Pyrophosphatase"/>
    <property type="match status" value="1"/>
</dbReference>
<evidence type="ECO:0000256" key="7">
    <source>
        <dbReference type="HAMAP-Rule" id="MF_00209"/>
    </source>
</evidence>
<dbReference type="InterPro" id="IPR036649">
    <property type="entry name" value="Pyrophosphatase_sf"/>
</dbReference>
<feature type="binding site" evidence="7">
    <location>
        <position position="103"/>
    </location>
    <ligand>
        <name>Mg(2+)</name>
        <dbReference type="ChEBI" id="CHEBI:18420"/>
        <label>1</label>
    </ligand>
</feature>
<sequence length="179" mass="20180">MNIDKISVGKNPPWQVNAIIEVPMNSDPVKYELDKDSGALVVDRFLHTAMYYPCNYGFIPHTLSDDGDPIDVLVVNRQPVQPGSVMAIRPIGVLVMSDEAGEDEKLLAAPVDKLDPYFSEVKSYKDMPQAYLDQIAHFFQHYKDLEKEKWVKIERWGEADEAAKMIEAAIQRAQGKAAE</sequence>
<feature type="binding site" evidence="7">
    <location>
        <position position="71"/>
    </location>
    <ligand>
        <name>Mg(2+)</name>
        <dbReference type="ChEBI" id="CHEBI:18420"/>
        <label>1</label>
    </ligand>
</feature>
<dbReference type="PANTHER" id="PTHR10286">
    <property type="entry name" value="INORGANIC PYROPHOSPHATASE"/>
    <property type="match status" value="1"/>
</dbReference>
<dbReference type="RefSeq" id="WP_027288184.1">
    <property type="nucleotide sequence ID" value="NZ_NRRE01000007.1"/>
</dbReference>
<comment type="caution">
    <text evidence="8">The sequence shown here is derived from an EMBL/GenBank/DDBJ whole genome shotgun (WGS) entry which is preliminary data.</text>
</comment>
<comment type="similarity">
    <text evidence="7">Belongs to the PPase family.</text>
</comment>
<keyword evidence="5 7" id="KW-0460">Magnesium</keyword>
<dbReference type="FunFam" id="3.90.80.10:FF:000003">
    <property type="entry name" value="Inorganic pyrophosphatase"/>
    <property type="match status" value="1"/>
</dbReference>
<evidence type="ECO:0000256" key="2">
    <source>
        <dbReference type="ARBA" id="ARBA00022490"/>
    </source>
</evidence>
<dbReference type="GO" id="GO:0000287">
    <property type="term" value="F:magnesium ion binding"/>
    <property type="evidence" value="ECO:0007669"/>
    <property type="project" value="UniProtKB-UniRule"/>
</dbReference>
<organism evidence="8 9">
    <name type="scientific">Rhodovibrio salinarum</name>
    <dbReference type="NCBI Taxonomy" id="1087"/>
    <lineage>
        <taxon>Bacteria</taxon>
        <taxon>Pseudomonadati</taxon>
        <taxon>Pseudomonadota</taxon>
        <taxon>Alphaproteobacteria</taxon>
        <taxon>Rhodospirillales</taxon>
        <taxon>Rhodovibrionaceae</taxon>
        <taxon>Rhodovibrio</taxon>
    </lineage>
</organism>